<keyword evidence="2" id="KW-1185">Reference proteome</keyword>
<gene>
    <name evidence="1" type="ORF">GH815_14095</name>
</gene>
<dbReference type="RefSeq" id="WP_153749407.1">
    <property type="nucleotide sequence ID" value="NZ_BAAADI010000045.1"/>
</dbReference>
<dbReference type="AlphaFoldDB" id="A0A844BKI4"/>
<evidence type="ECO:0000313" key="1">
    <source>
        <dbReference type="EMBL" id="MRH22125.1"/>
    </source>
</evidence>
<evidence type="ECO:0000313" key="2">
    <source>
        <dbReference type="Proteomes" id="UP000466730"/>
    </source>
</evidence>
<reference evidence="1 2" key="1">
    <citation type="submission" date="2019-11" db="EMBL/GenBank/DDBJ databases">
        <title>Draft Whole-Genome sequence of the marine photosynthetic bacterium Rhodovulum strictum DSM 11289.</title>
        <authorList>
            <person name="Kyndt J.A."/>
            <person name="Meyer T.E."/>
        </authorList>
    </citation>
    <scope>NUCLEOTIDE SEQUENCE [LARGE SCALE GENOMIC DNA]</scope>
    <source>
        <strain evidence="1 2">DSM 11289</strain>
    </source>
</reference>
<organism evidence="1 2">
    <name type="scientific">Rhodovulum strictum</name>
    <dbReference type="NCBI Taxonomy" id="58314"/>
    <lineage>
        <taxon>Bacteria</taxon>
        <taxon>Pseudomonadati</taxon>
        <taxon>Pseudomonadota</taxon>
        <taxon>Alphaproteobacteria</taxon>
        <taxon>Rhodobacterales</taxon>
        <taxon>Paracoccaceae</taxon>
        <taxon>Rhodovulum</taxon>
    </lineage>
</organism>
<proteinExistence type="predicted"/>
<comment type="caution">
    <text evidence="1">The sequence shown here is derived from an EMBL/GenBank/DDBJ whole genome shotgun (WGS) entry which is preliminary data.</text>
</comment>
<dbReference type="EMBL" id="WJPO01000024">
    <property type="protein sequence ID" value="MRH22125.1"/>
    <property type="molecule type" value="Genomic_DNA"/>
</dbReference>
<protein>
    <recommendedName>
        <fullName evidence="3">STAS domain-containing protein</fullName>
    </recommendedName>
</protein>
<sequence>MPILIEGEIARITAVVSVEEAETLVAFLEGGANRMVELSGTTHIHAAVLQTLMAYRPAATELPVDQALRALLGRVLAAEPPAMTHAA</sequence>
<dbReference type="OrthoDB" id="7585928at2"/>
<evidence type="ECO:0008006" key="3">
    <source>
        <dbReference type="Google" id="ProtNLM"/>
    </source>
</evidence>
<accession>A0A844BKI4</accession>
<dbReference type="Proteomes" id="UP000466730">
    <property type="component" value="Unassembled WGS sequence"/>
</dbReference>
<name>A0A844BKI4_9RHOB</name>